<name>A0ABV4WTQ0_9CYAN</name>
<dbReference type="PANTHER" id="PTHR34821">
    <property type="entry name" value="INNER MEMBRANE PROTEIN YDCZ"/>
    <property type="match status" value="1"/>
</dbReference>
<evidence type="ECO:0000256" key="1">
    <source>
        <dbReference type="SAM" id="Phobius"/>
    </source>
</evidence>
<dbReference type="RefSeq" id="WP_413280330.1">
    <property type="nucleotide sequence ID" value="NZ_JBHFNT010000231.1"/>
</dbReference>
<evidence type="ECO:0000313" key="2">
    <source>
        <dbReference type="EMBL" id="MFB2837993.1"/>
    </source>
</evidence>
<dbReference type="Proteomes" id="UP001576780">
    <property type="component" value="Unassembled WGS sequence"/>
</dbReference>
<reference evidence="2 3" key="1">
    <citation type="submission" date="2024-09" db="EMBL/GenBank/DDBJ databases">
        <title>Floridaenema gen nov. (Aerosakkonemataceae, Aerosakkonematales ord. nov., Cyanobacteria) from benthic tropical and subtropical fresh waters, with the description of four new species.</title>
        <authorList>
            <person name="Moretto J.A."/>
            <person name="Berthold D.E."/>
            <person name="Lefler F.W."/>
            <person name="Huang I.-S."/>
            <person name="Laughinghouse H. IV."/>
        </authorList>
    </citation>
    <scope>NUCLEOTIDE SEQUENCE [LARGE SCALE GENOMIC DNA]</scope>
    <source>
        <strain evidence="2 3">BLCC-F167</strain>
    </source>
</reference>
<comment type="caution">
    <text evidence="2">The sequence shown here is derived from an EMBL/GenBank/DDBJ whole genome shotgun (WGS) entry which is preliminary data.</text>
</comment>
<dbReference type="Pfam" id="PF04657">
    <property type="entry name" value="DMT_YdcZ"/>
    <property type="match status" value="1"/>
</dbReference>
<keyword evidence="1" id="KW-0472">Membrane</keyword>
<gene>
    <name evidence="2" type="ORF">ACE1CA_26125</name>
</gene>
<feature type="transmembrane region" description="Helical" evidence="1">
    <location>
        <begin position="36"/>
        <end position="58"/>
    </location>
</feature>
<proteinExistence type="predicted"/>
<feature type="transmembrane region" description="Helical" evidence="1">
    <location>
        <begin position="70"/>
        <end position="90"/>
    </location>
</feature>
<protein>
    <submittedName>
        <fullName evidence="2">DMT family transporter</fullName>
    </submittedName>
</protein>
<accession>A0ABV4WTQ0</accession>
<keyword evidence="3" id="KW-1185">Reference proteome</keyword>
<organism evidence="2 3">
    <name type="scientific">Floridaenema evergladense BLCC-F167</name>
    <dbReference type="NCBI Taxonomy" id="3153639"/>
    <lineage>
        <taxon>Bacteria</taxon>
        <taxon>Bacillati</taxon>
        <taxon>Cyanobacteriota</taxon>
        <taxon>Cyanophyceae</taxon>
        <taxon>Oscillatoriophycideae</taxon>
        <taxon>Aerosakkonematales</taxon>
        <taxon>Aerosakkonemataceae</taxon>
        <taxon>Floridanema</taxon>
        <taxon>Floridanema evergladense</taxon>
    </lineage>
</organism>
<dbReference type="PANTHER" id="PTHR34821:SF2">
    <property type="entry name" value="INNER MEMBRANE PROTEIN YDCZ"/>
    <property type="match status" value="1"/>
</dbReference>
<evidence type="ECO:0000313" key="3">
    <source>
        <dbReference type="Proteomes" id="UP001576780"/>
    </source>
</evidence>
<dbReference type="EMBL" id="JBHFNT010000231">
    <property type="protein sequence ID" value="MFB2837993.1"/>
    <property type="molecule type" value="Genomic_DNA"/>
</dbReference>
<dbReference type="InterPro" id="IPR006750">
    <property type="entry name" value="YdcZ"/>
</dbReference>
<feature type="transmembrane region" description="Helical" evidence="1">
    <location>
        <begin position="132"/>
        <end position="149"/>
    </location>
</feature>
<keyword evidence="1" id="KW-0812">Transmembrane</keyword>
<sequence>MNILLAILGTGLAGSFLALGAAGNAQLKQTLHSPLAAAAINFIVGFSVLTLLMVLGVFKSDNLDKLSSVPWWAFLGGLLGAIFVTLQTLIVPKLGLTTTTLAVVCSQMIVSLSIDQFGWFGITPHPLNTSRIVAICLLLGAIALTQLGSGKKLKI</sequence>
<keyword evidence="1" id="KW-1133">Transmembrane helix</keyword>